<dbReference type="InterPro" id="IPR057229">
    <property type="entry name" value="DUF7907"/>
</dbReference>
<dbReference type="OrthoDB" id="3518533at2759"/>
<dbReference type="Pfam" id="PF25484">
    <property type="entry name" value="DUF7907"/>
    <property type="match status" value="1"/>
</dbReference>
<proteinExistence type="predicted"/>
<evidence type="ECO:0000259" key="2">
    <source>
        <dbReference type="Pfam" id="PF25484"/>
    </source>
</evidence>
<dbReference type="Proteomes" id="UP000078544">
    <property type="component" value="Unassembled WGS sequence"/>
</dbReference>
<keyword evidence="1" id="KW-0732">Signal</keyword>
<sequence length="238" mass="25496">MQITAAALSLVGLAAASPLAQRQVVPNYPSTQVSKAFHLVVNVTDLAKDFSPSIQNTYVSSIHVGAGLALVGTTSGPSKGRIFYQNGTLEEQRYSKSNVLTDSGTPPFPSGLRLLLDPDSQYVSTAEIDGGSGDAGIGITSFPEPYAFLYPETWAACKEALPYYQGREYIIIKQAKTSVDQSGTINKNIPEGCAPVRLVPECTALNELPEGSLANHDHALDVKCYPDVRSLDWTKYGP</sequence>
<dbReference type="STRING" id="1081109.A0A168E366"/>
<dbReference type="EMBL" id="AZGY01000005">
    <property type="protein sequence ID" value="KZZ98368.1"/>
    <property type="molecule type" value="Genomic_DNA"/>
</dbReference>
<accession>A0A168E366</accession>
<evidence type="ECO:0000313" key="3">
    <source>
        <dbReference type="EMBL" id="KZZ98368.1"/>
    </source>
</evidence>
<comment type="caution">
    <text evidence="3">The sequence shown here is derived from an EMBL/GenBank/DDBJ whole genome shotgun (WGS) entry which is preliminary data.</text>
</comment>
<gene>
    <name evidence="3" type="ORF">AAL_02886</name>
</gene>
<evidence type="ECO:0000313" key="4">
    <source>
        <dbReference type="Proteomes" id="UP000078544"/>
    </source>
</evidence>
<feature type="domain" description="DUF7907" evidence="2">
    <location>
        <begin position="34"/>
        <end position="202"/>
    </location>
</feature>
<dbReference type="AlphaFoldDB" id="A0A168E366"/>
<protein>
    <recommendedName>
        <fullName evidence="2">DUF7907 domain-containing protein</fullName>
    </recommendedName>
</protein>
<feature type="chain" id="PRO_5007896354" description="DUF7907 domain-containing protein" evidence="1">
    <location>
        <begin position="17"/>
        <end position="238"/>
    </location>
</feature>
<organism evidence="3 4">
    <name type="scientific">Moelleriella libera RCEF 2490</name>
    <dbReference type="NCBI Taxonomy" id="1081109"/>
    <lineage>
        <taxon>Eukaryota</taxon>
        <taxon>Fungi</taxon>
        <taxon>Dikarya</taxon>
        <taxon>Ascomycota</taxon>
        <taxon>Pezizomycotina</taxon>
        <taxon>Sordariomycetes</taxon>
        <taxon>Hypocreomycetidae</taxon>
        <taxon>Hypocreales</taxon>
        <taxon>Clavicipitaceae</taxon>
        <taxon>Moelleriella</taxon>
    </lineage>
</organism>
<feature type="signal peptide" evidence="1">
    <location>
        <begin position="1"/>
        <end position="16"/>
    </location>
</feature>
<keyword evidence="4" id="KW-1185">Reference proteome</keyword>
<evidence type="ECO:0000256" key="1">
    <source>
        <dbReference type="SAM" id="SignalP"/>
    </source>
</evidence>
<name>A0A168E366_9HYPO</name>
<reference evidence="3" key="1">
    <citation type="journal article" date="2016" name="Genome Biol. Evol.">
        <title>Divergent and convergent evolution of fungal pathogenicity.</title>
        <authorList>
            <person name="Shang Y."/>
            <person name="Xiao G."/>
            <person name="Zheng P."/>
            <person name="Cen K."/>
            <person name="Zhan S."/>
            <person name="Wang C."/>
        </authorList>
    </citation>
    <scope>NUCLEOTIDE SEQUENCE [LARGE SCALE GENOMIC DNA]</scope>
    <source>
        <strain evidence="3">RCEF 2490</strain>
    </source>
</reference>